<feature type="region of interest" description="Disordered" evidence="1">
    <location>
        <begin position="239"/>
        <end position="283"/>
    </location>
</feature>
<comment type="caution">
    <text evidence="3">The sequence shown here is derived from an EMBL/GenBank/DDBJ whole genome shotgun (WGS) entry which is preliminary data.</text>
</comment>
<proteinExistence type="predicted"/>
<evidence type="ECO:0000313" key="4">
    <source>
        <dbReference type="Proteomes" id="UP000028870"/>
    </source>
</evidence>
<accession>W9AT43</accession>
<feature type="compositionally biased region" description="Pro residues" evidence="1">
    <location>
        <begin position="248"/>
        <end position="259"/>
    </location>
</feature>
<keyword evidence="4" id="KW-1185">Reference proteome</keyword>
<evidence type="ECO:0000259" key="2">
    <source>
        <dbReference type="Pfam" id="PF02720"/>
    </source>
</evidence>
<reference evidence="3" key="1">
    <citation type="submission" date="2014-03" db="EMBL/GenBank/DDBJ databases">
        <title>Draft Genome Sequence of Mycobacterium cosmeticum DSM 44829.</title>
        <authorList>
            <person name="Croce O."/>
            <person name="Robert C."/>
            <person name="Raoult D."/>
            <person name="Drancourt M."/>
        </authorList>
    </citation>
    <scope>NUCLEOTIDE SEQUENCE [LARGE SCALE GENOMIC DNA]</scope>
    <source>
        <strain evidence="3">DSM 44829</strain>
    </source>
</reference>
<protein>
    <submittedName>
        <fullName evidence="3">REP13E12 repeat protein</fullName>
    </submittedName>
</protein>
<evidence type="ECO:0000313" key="3">
    <source>
        <dbReference type="EMBL" id="CDO08663.1"/>
    </source>
</evidence>
<feature type="compositionally biased region" description="Basic and acidic residues" evidence="1">
    <location>
        <begin position="263"/>
        <end position="283"/>
    </location>
</feature>
<evidence type="ECO:0000256" key="1">
    <source>
        <dbReference type="SAM" id="MobiDB-lite"/>
    </source>
</evidence>
<sequence>MLANSVADREVALAAFDVLDAAAEQLAGMDFTAFSVAELLELQSRRERQTRITACADHRILAALQNQATAHEMGGKSWPDILALRLGISQAQAKTRVKDAEHLGPRFVIGGDVLEPVLPACAEALASGTINLEHAGHIRDVLRKSERYTTATDRAEWERTLVGIAASNPPETVKDVGAQMLYLLNQDGSGPDLAAHQPGLRLGPQDADGMHRVSGHVDAEAAAYFKAIESVWAAPGINNPADAEPLANPSPNPLDPDAPPEMDAERRQAEAAERDTRSAARRSHDAFKTLCREILMSKKLGQHSGLPVTVVVSTTLAELESGAGVAHSSSGVKIPIPDLIRLAAHAHHYLLVFKHHTAEPLYLGRTKRLASKAQRLVAISRDRGCTRPGCFAPADRCQANHAGLDWAAGGETNADTIVLGCGPDNRLAYQSGWTTTIDPTTGRAQWHPPALLDTGQDRINHHFHPEELLRPADTEGGGDDP</sequence>
<dbReference type="Pfam" id="PF02720">
    <property type="entry name" value="DUF222"/>
    <property type="match status" value="1"/>
</dbReference>
<dbReference type="EMBL" id="CCBB010000002">
    <property type="protein sequence ID" value="CDO08663.1"/>
    <property type="molecule type" value="Genomic_DNA"/>
</dbReference>
<dbReference type="eggNOG" id="COG1403">
    <property type="taxonomic scope" value="Bacteria"/>
</dbReference>
<organism evidence="3 4">
    <name type="scientific">Mycolicibacterium cosmeticum</name>
    <dbReference type="NCBI Taxonomy" id="258533"/>
    <lineage>
        <taxon>Bacteria</taxon>
        <taxon>Bacillati</taxon>
        <taxon>Actinomycetota</taxon>
        <taxon>Actinomycetes</taxon>
        <taxon>Mycobacteriales</taxon>
        <taxon>Mycobacteriaceae</taxon>
        <taxon>Mycolicibacterium</taxon>
    </lineage>
</organism>
<dbReference type="Proteomes" id="UP000028870">
    <property type="component" value="Unassembled WGS sequence"/>
</dbReference>
<name>W9AT43_MYCCO</name>
<dbReference type="InterPro" id="IPR003870">
    <property type="entry name" value="DUF222"/>
</dbReference>
<dbReference type="RefSeq" id="WP_024452621.1">
    <property type="nucleotide sequence ID" value="NZ_CCBB010000002.1"/>
</dbReference>
<gene>
    <name evidence="3" type="ORF">BN977_03482</name>
</gene>
<dbReference type="OrthoDB" id="4774865at2"/>
<dbReference type="STRING" id="258533.BN977_03482"/>
<feature type="domain" description="DUF222" evidence="2">
    <location>
        <begin position="45"/>
        <end position="382"/>
    </location>
</feature>
<dbReference type="AlphaFoldDB" id="W9AT43"/>
<reference evidence="3" key="2">
    <citation type="submission" date="2014-03" db="EMBL/GenBank/DDBJ databases">
        <authorList>
            <person name="Urmite Genomes"/>
        </authorList>
    </citation>
    <scope>NUCLEOTIDE SEQUENCE</scope>
    <source>
        <strain evidence="3">DSM 44829</strain>
    </source>
</reference>